<organism evidence="2 3">
    <name type="scientific">Erysiphe pulchra</name>
    <dbReference type="NCBI Taxonomy" id="225359"/>
    <lineage>
        <taxon>Eukaryota</taxon>
        <taxon>Fungi</taxon>
        <taxon>Dikarya</taxon>
        <taxon>Ascomycota</taxon>
        <taxon>Pezizomycotina</taxon>
        <taxon>Leotiomycetes</taxon>
        <taxon>Erysiphales</taxon>
        <taxon>Erysiphaceae</taxon>
        <taxon>Erysiphe</taxon>
    </lineage>
</organism>
<feature type="region of interest" description="Disordered" evidence="1">
    <location>
        <begin position="131"/>
        <end position="151"/>
    </location>
</feature>
<evidence type="ECO:0000313" key="2">
    <source>
        <dbReference type="EMBL" id="POS83908.1"/>
    </source>
</evidence>
<evidence type="ECO:0000256" key="1">
    <source>
        <dbReference type="SAM" id="MobiDB-lite"/>
    </source>
</evidence>
<keyword evidence="3" id="KW-1185">Reference proteome</keyword>
<sequence>MMLSQESVAPSTESSNQLPPIPNSFPPIASPPPPSNPVPQSKTIDSKHILQLVARSKRPVIERTTQNDKDKFEIQNAFLPKELAVIIATRQHREQSTLVNFNDDIEKEEVEAFKAYLRLAIANFAAVDTSPTPRKVPTHFRPTKYSSNGSGKDKNFVKKVAIATPRIMMSAASTGGKIQEAHILPKKPQISQNTWATVARNGQKKAR</sequence>
<accession>A0A2S4PPE2</accession>
<dbReference type="EMBL" id="PEDP01001281">
    <property type="protein sequence ID" value="POS83908.1"/>
    <property type="molecule type" value="Genomic_DNA"/>
</dbReference>
<protein>
    <submittedName>
        <fullName evidence="2">Uncharacterized protein</fullName>
    </submittedName>
</protein>
<name>A0A2S4PPE2_9PEZI</name>
<dbReference type="AlphaFoldDB" id="A0A2S4PPE2"/>
<comment type="caution">
    <text evidence="2">The sequence shown here is derived from an EMBL/GenBank/DDBJ whole genome shotgun (WGS) entry which is preliminary data.</text>
</comment>
<feature type="region of interest" description="Disordered" evidence="1">
    <location>
        <begin position="1"/>
        <end position="42"/>
    </location>
</feature>
<proteinExistence type="predicted"/>
<feature type="compositionally biased region" description="Pro residues" evidence="1">
    <location>
        <begin position="19"/>
        <end position="37"/>
    </location>
</feature>
<gene>
    <name evidence="2" type="ORF">EPUL_004747</name>
</gene>
<dbReference type="Proteomes" id="UP000237438">
    <property type="component" value="Unassembled WGS sequence"/>
</dbReference>
<feature type="compositionally biased region" description="Polar residues" evidence="1">
    <location>
        <begin position="1"/>
        <end position="18"/>
    </location>
</feature>
<evidence type="ECO:0000313" key="3">
    <source>
        <dbReference type="Proteomes" id="UP000237438"/>
    </source>
</evidence>
<reference evidence="2 3" key="1">
    <citation type="submission" date="2017-10" db="EMBL/GenBank/DDBJ databases">
        <title>Development of genomic resources for the powdery mildew, Erysiphe pulchra.</title>
        <authorList>
            <person name="Wadl P.A."/>
            <person name="Mack B.M."/>
            <person name="Moore G."/>
            <person name="Beltz S.B."/>
        </authorList>
    </citation>
    <scope>NUCLEOTIDE SEQUENCE [LARGE SCALE GENOMIC DNA]</scope>
    <source>
        <strain evidence="2">Cflorida</strain>
    </source>
</reference>
<feature type="non-terminal residue" evidence="2">
    <location>
        <position position="207"/>
    </location>
</feature>
<feature type="region of interest" description="Disordered" evidence="1">
    <location>
        <begin position="184"/>
        <end position="207"/>
    </location>
</feature>